<gene>
    <name evidence="1" type="ORF">MM415B03436_0017</name>
</gene>
<sequence>MYEHHIDEMTKAIMKRAINTFVLNSNPEIDQHIREALFSYWHDKIAIVWTVEDVQEYARENHADGIKLTDDQAREILNDVFDNTSAEYGISWETIDSYICDYIREVS</sequence>
<accession>A0A6M3L954</accession>
<name>A0A6M3L954_9ZZZZ</name>
<organism evidence="1">
    <name type="scientific">viral metagenome</name>
    <dbReference type="NCBI Taxonomy" id="1070528"/>
    <lineage>
        <taxon>unclassified sequences</taxon>
        <taxon>metagenomes</taxon>
        <taxon>organismal metagenomes</taxon>
    </lineage>
</organism>
<evidence type="ECO:0000313" key="1">
    <source>
        <dbReference type="EMBL" id="QJA91210.1"/>
    </source>
</evidence>
<reference evidence="1" key="1">
    <citation type="submission" date="2020-03" db="EMBL/GenBank/DDBJ databases">
        <title>The deep terrestrial virosphere.</title>
        <authorList>
            <person name="Holmfeldt K."/>
            <person name="Nilsson E."/>
            <person name="Simone D."/>
            <person name="Lopez-Fernandez M."/>
            <person name="Wu X."/>
            <person name="de Brujin I."/>
            <person name="Lundin D."/>
            <person name="Andersson A."/>
            <person name="Bertilsson S."/>
            <person name="Dopson M."/>
        </authorList>
    </citation>
    <scope>NUCLEOTIDE SEQUENCE</scope>
    <source>
        <strain evidence="1">MM415B03436</strain>
    </source>
</reference>
<dbReference type="AlphaFoldDB" id="A0A6M3L954"/>
<protein>
    <submittedName>
        <fullName evidence="1">Uncharacterized protein</fullName>
    </submittedName>
</protein>
<proteinExistence type="predicted"/>
<dbReference type="EMBL" id="MT142969">
    <property type="protein sequence ID" value="QJA91210.1"/>
    <property type="molecule type" value="Genomic_DNA"/>
</dbReference>